<accession>A0A7W8XVI7</accession>
<protein>
    <submittedName>
        <fullName evidence="5">Transcriptional antiterminator NusG</fullName>
    </submittedName>
</protein>
<keyword evidence="1" id="KW-0889">Transcription antitermination</keyword>
<organism evidence="5 6">
    <name type="scientific">Rhizobium paranaense</name>
    <dbReference type="NCBI Taxonomy" id="1650438"/>
    <lineage>
        <taxon>Bacteria</taxon>
        <taxon>Pseudomonadati</taxon>
        <taxon>Pseudomonadota</taxon>
        <taxon>Alphaproteobacteria</taxon>
        <taxon>Hyphomicrobiales</taxon>
        <taxon>Rhizobiaceae</taxon>
        <taxon>Rhizobium/Agrobacterium group</taxon>
        <taxon>Rhizobium</taxon>
    </lineage>
</organism>
<dbReference type="PANTHER" id="PTHR30265:SF4">
    <property type="entry name" value="KOW MOTIF FAMILY PROTEIN, EXPRESSED"/>
    <property type="match status" value="1"/>
</dbReference>
<dbReference type="RefSeq" id="WP_245407492.1">
    <property type="nucleotide sequence ID" value="NZ_JACHBI010000012.1"/>
</dbReference>
<dbReference type="InterPro" id="IPR036735">
    <property type="entry name" value="NGN_dom_sf"/>
</dbReference>
<dbReference type="SMART" id="SM00738">
    <property type="entry name" value="NGN"/>
    <property type="match status" value="1"/>
</dbReference>
<dbReference type="Gene3D" id="2.30.30.30">
    <property type="match status" value="1"/>
</dbReference>
<keyword evidence="2" id="KW-0805">Transcription regulation</keyword>
<dbReference type="InterPro" id="IPR006645">
    <property type="entry name" value="NGN-like_dom"/>
</dbReference>
<dbReference type="Gene3D" id="3.30.70.940">
    <property type="entry name" value="NusG, N-terminal domain"/>
    <property type="match status" value="1"/>
</dbReference>
<dbReference type="InterPro" id="IPR043425">
    <property type="entry name" value="NusG-like"/>
</dbReference>
<feature type="domain" description="NusG-like N-terminal" evidence="4">
    <location>
        <begin position="52"/>
        <end position="153"/>
    </location>
</feature>
<dbReference type="SUPFAM" id="SSF82679">
    <property type="entry name" value="N-utilization substance G protein NusG, N-terminal domain"/>
    <property type="match status" value="1"/>
</dbReference>
<keyword evidence="6" id="KW-1185">Reference proteome</keyword>
<dbReference type="GO" id="GO:0031564">
    <property type="term" value="P:transcription antitermination"/>
    <property type="evidence" value="ECO:0007669"/>
    <property type="project" value="UniProtKB-KW"/>
</dbReference>
<evidence type="ECO:0000256" key="1">
    <source>
        <dbReference type="ARBA" id="ARBA00022814"/>
    </source>
</evidence>
<dbReference type="CDD" id="cd08000">
    <property type="entry name" value="NGN"/>
    <property type="match status" value="1"/>
</dbReference>
<comment type="caution">
    <text evidence="5">The sequence shown here is derived from an EMBL/GenBank/DDBJ whole genome shotgun (WGS) entry which is preliminary data.</text>
</comment>
<name>A0A7W8XVI7_9HYPH</name>
<proteinExistence type="predicted"/>
<dbReference type="Pfam" id="PF02357">
    <property type="entry name" value="NusG"/>
    <property type="match status" value="1"/>
</dbReference>
<reference evidence="5 6" key="1">
    <citation type="submission" date="2020-08" db="EMBL/GenBank/DDBJ databases">
        <title>Genomic Encyclopedia of Type Strains, Phase IV (KMG-V): Genome sequencing to study the core and pangenomes of soil and plant-associated prokaryotes.</title>
        <authorList>
            <person name="Whitman W."/>
        </authorList>
    </citation>
    <scope>NUCLEOTIDE SEQUENCE [LARGE SCALE GENOMIC DNA]</scope>
    <source>
        <strain evidence="5 6">SEMIA 4064</strain>
    </source>
</reference>
<dbReference type="AlphaFoldDB" id="A0A7W8XVI7"/>
<evidence type="ECO:0000313" key="6">
    <source>
        <dbReference type="Proteomes" id="UP000549882"/>
    </source>
</evidence>
<dbReference type="PANTHER" id="PTHR30265">
    <property type="entry name" value="RHO-INTERACTING TRANSCRIPTION TERMINATION FACTOR NUSG"/>
    <property type="match status" value="1"/>
</dbReference>
<dbReference type="InterPro" id="IPR014722">
    <property type="entry name" value="Rib_uL2_dom2"/>
</dbReference>
<sequence>MMHDAKIYAASKPVNPELYDLTRFASLFDQMRSRKRIKATMLSMAAENQPGKREWFVVETKHKQEKAVEDALQRAGVKVFLPLENIGQQVIRGKIVANVMRPLLPGYVLVNIVYSPAAVCGICRVDGVAGFVGGMISPHRVSDQEVQRFKAFDEAPDAQHCMVFKRGMTVRFTFGPFANFNGLICKMRKDRTIDGKRVATGAVVKVELFGKEHLIEAPLALLEKL</sequence>
<dbReference type="EMBL" id="JACHBI010000012">
    <property type="protein sequence ID" value="MBB5576368.1"/>
    <property type="molecule type" value="Genomic_DNA"/>
</dbReference>
<dbReference type="Proteomes" id="UP000549882">
    <property type="component" value="Unassembled WGS sequence"/>
</dbReference>
<keyword evidence="3" id="KW-0804">Transcription</keyword>
<evidence type="ECO:0000256" key="3">
    <source>
        <dbReference type="ARBA" id="ARBA00023163"/>
    </source>
</evidence>
<evidence type="ECO:0000259" key="4">
    <source>
        <dbReference type="SMART" id="SM00738"/>
    </source>
</evidence>
<dbReference type="GO" id="GO:0006354">
    <property type="term" value="P:DNA-templated transcription elongation"/>
    <property type="evidence" value="ECO:0007669"/>
    <property type="project" value="InterPro"/>
</dbReference>
<evidence type="ECO:0000256" key="2">
    <source>
        <dbReference type="ARBA" id="ARBA00023015"/>
    </source>
</evidence>
<gene>
    <name evidence="5" type="ORF">GGD50_005011</name>
</gene>
<evidence type="ECO:0000313" key="5">
    <source>
        <dbReference type="EMBL" id="MBB5576368.1"/>
    </source>
</evidence>